<dbReference type="GO" id="GO:0004930">
    <property type="term" value="F:G protein-coupled receptor activity"/>
    <property type="evidence" value="ECO:0007669"/>
    <property type="project" value="InterPro"/>
</dbReference>
<evidence type="ECO:0000259" key="6">
    <source>
        <dbReference type="PROSITE" id="PS50262"/>
    </source>
</evidence>
<feature type="domain" description="G-protein coupled receptors family 1 profile" evidence="6">
    <location>
        <begin position="32"/>
        <end position="302"/>
    </location>
</feature>
<evidence type="ECO:0000313" key="7">
    <source>
        <dbReference type="EMBL" id="CAL1538298.1"/>
    </source>
</evidence>
<evidence type="ECO:0000256" key="1">
    <source>
        <dbReference type="ARBA" id="ARBA00004370"/>
    </source>
</evidence>
<dbReference type="PROSITE" id="PS50262">
    <property type="entry name" value="G_PROTEIN_RECEP_F1_2"/>
    <property type="match status" value="1"/>
</dbReference>
<dbReference type="Gene3D" id="1.20.1070.10">
    <property type="entry name" value="Rhodopsin 7-helix transmembrane proteins"/>
    <property type="match status" value="1"/>
</dbReference>
<feature type="transmembrane region" description="Helical" evidence="5">
    <location>
        <begin position="53"/>
        <end position="82"/>
    </location>
</feature>
<keyword evidence="2 5" id="KW-0812">Transmembrane</keyword>
<dbReference type="GO" id="GO:0016020">
    <property type="term" value="C:membrane"/>
    <property type="evidence" value="ECO:0007669"/>
    <property type="project" value="UniProtKB-SubCell"/>
</dbReference>
<name>A0AAV2HVQ9_LYMST</name>
<sequence>EVIGLVGDEIVEFCNLILTILVSFLVVSGIFCNVINVIVFVRLGLTDATNISLLGLAVADIGVLLTMIGYCVIFSPLTIAAVPSRDIIDAVNYVVLGTPHLVFSRISGLLTGWINISRLVCVTWPLRVNTLFTRQRTSLAVLTAYTFMFASAVPTFIAHRIGMRFNPALNITVVGLLFIAETEELENITISVNVAAQMATFVVVTLSTLFLTRSLHKVAQWRGSVSRQTSKSSTRDKMLVKMVILISVVFIVCSLPTVVVNEVMPFLNEFNINGRERNAFILTCGIFFLLQSVNAAVNFFIYLAMSSKFKHSLCTMF</sequence>
<feature type="transmembrane region" description="Helical" evidence="5">
    <location>
        <begin position="138"/>
        <end position="157"/>
    </location>
</feature>
<evidence type="ECO:0000256" key="2">
    <source>
        <dbReference type="ARBA" id="ARBA00022692"/>
    </source>
</evidence>
<dbReference type="EMBL" id="CAXITT010000294">
    <property type="protein sequence ID" value="CAL1538298.1"/>
    <property type="molecule type" value="Genomic_DNA"/>
</dbReference>
<keyword evidence="3 5" id="KW-1133">Transmembrane helix</keyword>
<keyword evidence="8" id="KW-1185">Reference proteome</keyword>
<evidence type="ECO:0000313" key="8">
    <source>
        <dbReference type="Proteomes" id="UP001497497"/>
    </source>
</evidence>
<evidence type="ECO:0000256" key="4">
    <source>
        <dbReference type="ARBA" id="ARBA00023136"/>
    </source>
</evidence>
<evidence type="ECO:0000256" key="3">
    <source>
        <dbReference type="ARBA" id="ARBA00022989"/>
    </source>
</evidence>
<dbReference type="Pfam" id="PF00001">
    <property type="entry name" value="7tm_1"/>
    <property type="match status" value="1"/>
</dbReference>
<reference evidence="7 8" key="1">
    <citation type="submission" date="2024-04" db="EMBL/GenBank/DDBJ databases">
        <authorList>
            <consortium name="Genoscope - CEA"/>
            <person name="William W."/>
        </authorList>
    </citation>
    <scope>NUCLEOTIDE SEQUENCE [LARGE SCALE GENOMIC DNA]</scope>
</reference>
<dbReference type="Proteomes" id="UP001497497">
    <property type="component" value="Unassembled WGS sequence"/>
</dbReference>
<evidence type="ECO:0000256" key="5">
    <source>
        <dbReference type="SAM" id="Phobius"/>
    </source>
</evidence>
<feature type="transmembrane region" description="Helical" evidence="5">
    <location>
        <begin position="16"/>
        <end position="41"/>
    </location>
</feature>
<protein>
    <recommendedName>
        <fullName evidence="6">G-protein coupled receptors family 1 profile domain-containing protein</fullName>
    </recommendedName>
</protein>
<feature type="transmembrane region" description="Helical" evidence="5">
    <location>
        <begin position="194"/>
        <end position="212"/>
    </location>
</feature>
<comment type="caution">
    <text evidence="7">The sequence shown here is derived from an EMBL/GenBank/DDBJ whole genome shotgun (WGS) entry which is preliminary data.</text>
</comment>
<gene>
    <name evidence="7" type="ORF">GSLYS_00012119001</name>
</gene>
<dbReference type="PANTHER" id="PTHR46641">
    <property type="entry name" value="FMRFAMIDE RECEPTOR-RELATED"/>
    <property type="match status" value="1"/>
</dbReference>
<dbReference type="InterPro" id="IPR000276">
    <property type="entry name" value="GPCR_Rhodpsn"/>
</dbReference>
<dbReference type="InterPro" id="IPR017452">
    <property type="entry name" value="GPCR_Rhodpsn_7TM"/>
</dbReference>
<dbReference type="PANTHER" id="PTHR46641:SF2">
    <property type="entry name" value="FMRFAMIDE RECEPTOR"/>
    <property type="match status" value="1"/>
</dbReference>
<feature type="transmembrane region" description="Helical" evidence="5">
    <location>
        <begin position="102"/>
        <end position="126"/>
    </location>
</feature>
<organism evidence="7 8">
    <name type="scientific">Lymnaea stagnalis</name>
    <name type="common">Great pond snail</name>
    <name type="synonym">Helix stagnalis</name>
    <dbReference type="NCBI Taxonomy" id="6523"/>
    <lineage>
        <taxon>Eukaryota</taxon>
        <taxon>Metazoa</taxon>
        <taxon>Spiralia</taxon>
        <taxon>Lophotrochozoa</taxon>
        <taxon>Mollusca</taxon>
        <taxon>Gastropoda</taxon>
        <taxon>Heterobranchia</taxon>
        <taxon>Euthyneura</taxon>
        <taxon>Panpulmonata</taxon>
        <taxon>Hygrophila</taxon>
        <taxon>Lymnaeoidea</taxon>
        <taxon>Lymnaeidae</taxon>
        <taxon>Lymnaea</taxon>
    </lineage>
</organism>
<keyword evidence="4 5" id="KW-0472">Membrane</keyword>
<dbReference type="PRINTS" id="PR00237">
    <property type="entry name" value="GPCRRHODOPSN"/>
</dbReference>
<dbReference type="SUPFAM" id="SSF81321">
    <property type="entry name" value="Family A G protein-coupled receptor-like"/>
    <property type="match status" value="1"/>
</dbReference>
<accession>A0AAV2HVQ9</accession>
<comment type="subcellular location">
    <subcellularLocation>
        <location evidence="1">Membrane</location>
    </subcellularLocation>
</comment>
<feature type="transmembrane region" description="Helical" evidence="5">
    <location>
        <begin position="279"/>
        <end position="303"/>
    </location>
</feature>
<proteinExistence type="predicted"/>
<feature type="non-terminal residue" evidence="7">
    <location>
        <position position="317"/>
    </location>
</feature>
<feature type="non-terminal residue" evidence="7">
    <location>
        <position position="1"/>
    </location>
</feature>
<dbReference type="InterPro" id="IPR052954">
    <property type="entry name" value="GPCR-Ligand_Int"/>
</dbReference>
<feature type="transmembrane region" description="Helical" evidence="5">
    <location>
        <begin position="238"/>
        <end position="259"/>
    </location>
</feature>
<dbReference type="AlphaFoldDB" id="A0AAV2HVQ9"/>